<name>A0A183EFL5_9BILA</name>
<dbReference type="InterPro" id="IPR002172">
    <property type="entry name" value="LDrepeatLR_classA_rpt"/>
</dbReference>
<dbReference type="CDD" id="cd00112">
    <property type="entry name" value="LDLa"/>
    <property type="match status" value="2"/>
</dbReference>
<accession>A0A183EFL5</accession>
<dbReference type="SUPFAM" id="SSF57424">
    <property type="entry name" value="LDL receptor-like module"/>
    <property type="match status" value="2"/>
</dbReference>
<reference evidence="3" key="1">
    <citation type="submission" date="2016-06" db="UniProtKB">
        <authorList>
            <consortium name="WormBaseParasite"/>
        </authorList>
    </citation>
    <scope>IDENTIFICATION</scope>
</reference>
<dbReference type="InterPro" id="IPR051221">
    <property type="entry name" value="LDLR-related"/>
</dbReference>
<dbReference type="PANTHER" id="PTHR22722">
    <property type="entry name" value="LOW-DENSITY LIPOPROTEIN RECEPTOR-RELATED PROTEIN 2-RELATED"/>
    <property type="match status" value="1"/>
</dbReference>
<dbReference type="GO" id="GO:0005886">
    <property type="term" value="C:plasma membrane"/>
    <property type="evidence" value="ECO:0007669"/>
    <property type="project" value="TreeGrafter"/>
</dbReference>
<dbReference type="InterPro" id="IPR036055">
    <property type="entry name" value="LDL_receptor-like_sf"/>
</dbReference>
<keyword evidence="1" id="KW-1015">Disulfide bond</keyword>
<dbReference type="AlphaFoldDB" id="A0A183EFL5"/>
<proteinExistence type="predicted"/>
<dbReference type="PROSITE" id="PS50068">
    <property type="entry name" value="LDLRA_2"/>
    <property type="match status" value="2"/>
</dbReference>
<protein>
    <submittedName>
        <fullName evidence="3">Low-density lipoprotein receptor domain class A</fullName>
    </submittedName>
</protein>
<dbReference type="SMART" id="SM00192">
    <property type="entry name" value="LDLa"/>
    <property type="match status" value="2"/>
</dbReference>
<dbReference type="WBParaSite" id="GPUH_0001978101-mRNA-1">
    <property type="protein sequence ID" value="GPUH_0001978101-mRNA-1"/>
    <property type="gene ID" value="GPUH_0001978101"/>
</dbReference>
<organism evidence="3">
    <name type="scientific">Gongylonema pulchrum</name>
    <dbReference type="NCBI Taxonomy" id="637853"/>
    <lineage>
        <taxon>Eukaryota</taxon>
        <taxon>Metazoa</taxon>
        <taxon>Ecdysozoa</taxon>
        <taxon>Nematoda</taxon>
        <taxon>Chromadorea</taxon>
        <taxon>Rhabditida</taxon>
        <taxon>Spirurina</taxon>
        <taxon>Spiruromorpha</taxon>
        <taxon>Spiruroidea</taxon>
        <taxon>Gongylonematidae</taxon>
        <taxon>Gongylonema</taxon>
    </lineage>
</organism>
<dbReference type="Pfam" id="PF00057">
    <property type="entry name" value="Ldl_recept_a"/>
    <property type="match status" value="2"/>
</dbReference>
<evidence type="ECO:0000256" key="1">
    <source>
        <dbReference type="ARBA" id="ARBA00023157"/>
    </source>
</evidence>
<dbReference type="GO" id="GO:0043235">
    <property type="term" value="C:receptor complex"/>
    <property type="evidence" value="ECO:0007669"/>
    <property type="project" value="TreeGrafter"/>
</dbReference>
<evidence type="ECO:0000313" key="3">
    <source>
        <dbReference type="WBParaSite" id="GPUH_0001978101-mRNA-1"/>
    </source>
</evidence>
<comment type="caution">
    <text evidence="2">Lacks conserved residue(s) required for the propagation of feature annotation.</text>
</comment>
<evidence type="ECO:0000256" key="2">
    <source>
        <dbReference type="PROSITE-ProRule" id="PRU00124"/>
    </source>
</evidence>
<dbReference type="PRINTS" id="PR00261">
    <property type="entry name" value="LDLRECEPTOR"/>
</dbReference>
<dbReference type="Gene3D" id="4.10.400.10">
    <property type="entry name" value="Low-density Lipoprotein Receptor"/>
    <property type="match status" value="2"/>
</dbReference>
<sequence>LQRGCGKCVKPKDRELQCSDRRWRNICLEPNHFQCATTENCILPQWIADGVDDCADGSDEDLCALGLPGCNETKIQQITTSPFDVDIGPKEGCSDGEFRCMSTNECISVTNVLDGEEQCADGSDESPH</sequence>